<evidence type="ECO:0000256" key="3">
    <source>
        <dbReference type="ARBA" id="ARBA00001933"/>
    </source>
</evidence>
<evidence type="ECO:0000256" key="12">
    <source>
        <dbReference type="ARBA" id="ARBA00031427"/>
    </source>
</evidence>
<evidence type="ECO:0000256" key="1">
    <source>
        <dbReference type="ARBA" id="ARBA00001274"/>
    </source>
</evidence>
<dbReference type="EMBL" id="BMSA01000007">
    <property type="protein sequence ID" value="GGT51768.1"/>
    <property type="molecule type" value="Genomic_DNA"/>
</dbReference>
<accession>A0A918LTP3</accession>
<dbReference type="InterPro" id="IPR001926">
    <property type="entry name" value="TrpB-like_PALP"/>
</dbReference>
<comment type="caution">
    <text evidence="14">The sequence shown here is derived from an EMBL/GenBank/DDBJ whole genome shotgun (WGS) entry which is preliminary data.</text>
</comment>
<dbReference type="Gene3D" id="3.40.50.1100">
    <property type="match status" value="2"/>
</dbReference>
<dbReference type="Pfam" id="PF00291">
    <property type="entry name" value="PALP"/>
    <property type="match status" value="1"/>
</dbReference>
<gene>
    <name evidence="14" type="ORF">GCM10010226_31170</name>
</gene>
<dbReference type="GO" id="GO:0000287">
    <property type="term" value="F:magnesium ion binding"/>
    <property type="evidence" value="ECO:0007669"/>
    <property type="project" value="TreeGrafter"/>
</dbReference>
<evidence type="ECO:0000313" key="14">
    <source>
        <dbReference type="EMBL" id="GGT51768.1"/>
    </source>
</evidence>
<comment type="cofactor">
    <cofactor evidence="3">
        <name>pyridoxal 5'-phosphate</name>
        <dbReference type="ChEBI" id="CHEBI:597326"/>
    </cofactor>
</comment>
<dbReference type="GO" id="GO:0018114">
    <property type="term" value="F:threonine racemase activity"/>
    <property type="evidence" value="ECO:0007669"/>
    <property type="project" value="TreeGrafter"/>
</dbReference>
<keyword evidence="15" id="KW-1185">Reference proteome</keyword>
<keyword evidence="9" id="KW-0663">Pyridoxal phosphate</keyword>
<dbReference type="InterPro" id="IPR000634">
    <property type="entry name" value="Ser/Thr_deHydtase_PyrdxlP-BS"/>
</dbReference>
<proteinExistence type="inferred from homology"/>
<dbReference type="GO" id="GO:0070179">
    <property type="term" value="P:D-serine biosynthetic process"/>
    <property type="evidence" value="ECO:0007669"/>
    <property type="project" value="TreeGrafter"/>
</dbReference>
<dbReference type="GO" id="GO:0030378">
    <property type="term" value="F:serine racemase activity"/>
    <property type="evidence" value="ECO:0007669"/>
    <property type="project" value="TreeGrafter"/>
</dbReference>
<evidence type="ECO:0000256" key="8">
    <source>
        <dbReference type="ARBA" id="ARBA00022842"/>
    </source>
</evidence>
<comment type="similarity">
    <text evidence="6">Belongs to the serine/threonine dehydratase family.</text>
</comment>
<reference evidence="14" key="2">
    <citation type="submission" date="2020-09" db="EMBL/GenBank/DDBJ databases">
        <authorList>
            <person name="Sun Q."/>
            <person name="Ohkuma M."/>
        </authorList>
    </citation>
    <scope>NUCLEOTIDE SEQUENCE</scope>
    <source>
        <strain evidence="14">JCM 4125</strain>
    </source>
</reference>
<evidence type="ECO:0000256" key="9">
    <source>
        <dbReference type="ARBA" id="ARBA00022898"/>
    </source>
</evidence>
<dbReference type="InterPro" id="IPR036052">
    <property type="entry name" value="TrpB-like_PALP_sf"/>
</dbReference>
<dbReference type="PROSITE" id="PS00165">
    <property type="entry name" value="DEHYDRATASE_SER_THR"/>
    <property type="match status" value="1"/>
</dbReference>
<dbReference type="RefSeq" id="WP_189711841.1">
    <property type="nucleotide sequence ID" value="NZ_BMSA01000007.1"/>
</dbReference>
<dbReference type="Proteomes" id="UP000646776">
    <property type="component" value="Unassembled WGS sequence"/>
</dbReference>
<keyword evidence="8" id="KW-0460">Magnesium</keyword>
<comment type="cofactor">
    <cofactor evidence="5">
        <name>Mg(2+)</name>
        <dbReference type="ChEBI" id="CHEBI:18420"/>
    </cofactor>
</comment>
<evidence type="ECO:0000256" key="10">
    <source>
        <dbReference type="ARBA" id="ARBA00023239"/>
    </source>
</evidence>
<reference evidence="14" key="1">
    <citation type="journal article" date="2014" name="Int. J. Syst. Evol. Microbiol.">
        <title>Complete genome sequence of Corynebacterium casei LMG S-19264T (=DSM 44701T), isolated from a smear-ripened cheese.</title>
        <authorList>
            <consortium name="US DOE Joint Genome Institute (JGI-PGF)"/>
            <person name="Walter F."/>
            <person name="Albersmeier A."/>
            <person name="Kalinowski J."/>
            <person name="Ruckert C."/>
        </authorList>
    </citation>
    <scope>NUCLEOTIDE SEQUENCE</scope>
    <source>
        <strain evidence="14">JCM 4125</strain>
    </source>
</reference>
<evidence type="ECO:0000313" key="15">
    <source>
        <dbReference type="Proteomes" id="UP000646776"/>
    </source>
</evidence>
<dbReference type="FunFam" id="3.40.50.1100:FF:000005">
    <property type="entry name" value="Threonine dehydratase catabolic"/>
    <property type="match status" value="1"/>
</dbReference>
<dbReference type="GO" id="GO:0005524">
    <property type="term" value="F:ATP binding"/>
    <property type="evidence" value="ECO:0007669"/>
    <property type="project" value="TreeGrafter"/>
</dbReference>
<comment type="catalytic activity">
    <reaction evidence="1">
        <text>L-threonine = 2-oxobutanoate + NH4(+)</text>
        <dbReference type="Rhea" id="RHEA:22108"/>
        <dbReference type="ChEBI" id="CHEBI:16763"/>
        <dbReference type="ChEBI" id="CHEBI:28938"/>
        <dbReference type="ChEBI" id="CHEBI:57926"/>
        <dbReference type="EC" id="4.3.1.19"/>
    </reaction>
</comment>
<dbReference type="CDD" id="cd01562">
    <property type="entry name" value="Thr-dehyd"/>
    <property type="match status" value="1"/>
</dbReference>
<protein>
    <recommendedName>
        <fullName evidence="7">threonine ammonia-lyase</fullName>
        <ecNumber evidence="7">4.3.1.19</ecNumber>
    </recommendedName>
    <alternativeName>
        <fullName evidence="12">Threonine deaminase</fullName>
    </alternativeName>
</protein>
<evidence type="ECO:0000256" key="2">
    <source>
        <dbReference type="ARBA" id="ARBA00001913"/>
    </source>
</evidence>
<evidence type="ECO:0000256" key="4">
    <source>
        <dbReference type="ARBA" id="ARBA00001936"/>
    </source>
</evidence>
<evidence type="ECO:0000259" key="13">
    <source>
        <dbReference type="Pfam" id="PF00291"/>
    </source>
</evidence>
<evidence type="ECO:0000256" key="5">
    <source>
        <dbReference type="ARBA" id="ARBA00001946"/>
    </source>
</evidence>
<keyword evidence="10" id="KW-0456">Lyase</keyword>
<dbReference type="EC" id="4.3.1.19" evidence="7"/>
<dbReference type="GO" id="GO:0030170">
    <property type="term" value="F:pyridoxal phosphate binding"/>
    <property type="evidence" value="ECO:0007669"/>
    <property type="project" value="InterPro"/>
</dbReference>
<dbReference type="GO" id="GO:0003941">
    <property type="term" value="F:L-serine ammonia-lyase activity"/>
    <property type="evidence" value="ECO:0007669"/>
    <property type="project" value="TreeGrafter"/>
</dbReference>
<organism evidence="14 15">
    <name type="scientific">Streptomyces phaeofaciens</name>
    <dbReference type="NCBI Taxonomy" id="68254"/>
    <lineage>
        <taxon>Bacteria</taxon>
        <taxon>Bacillati</taxon>
        <taxon>Actinomycetota</taxon>
        <taxon>Actinomycetes</taxon>
        <taxon>Kitasatosporales</taxon>
        <taxon>Streptomycetaceae</taxon>
        <taxon>Streptomyces</taxon>
    </lineage>
</organism>
<dbReference type="AlphaFoldDB" id="A0A918LTP3"/>
<dbReference type="PANTHER" id="PTHR43050:SF1">
    <property type="entry name" value="SERINE RACEMASE"/>
    <property type="match status" value="1"/>
</dbReference>
<comment type="function">
    <text evidence="11">Catalyzes the anaerobic formation of alpha-ketobutyrate and ammonia from threonine in a two-step reaction. The first step involved a dehydration of threonine and a production of enamine intermediates (aminocrotonate), which tautomerizes to its imine form (iminobutyrate). Both intermediates are unstable and short-lived. The second step is the nonenzymatic hydrolysis of the enamine/imine intermediates to form 2-ketobutyrate and free ammonia. In the low water environment of the cell, the second step is accelerated by RidA.</text>
</comment>
<evidence type="ECO:0000256" key="6">
    <source>
        <dbReference type="ARBA" id="ARBA00010869"/>
    </source>
</evidence>
<sequence length="332" mass="35060">MTVQHVLHAVETLRGVAVRTPMLTSAALNEELGREVWVKAESQQLTGSFKLRGAYAAVAALDPATRGRGVICASSGNHATALALAARQFEAPAVVVVPEDLPVVKRRAIENHGARIVPYPRLTGRRDAVVHQLAYQHGLTIIPSANDERVIAGAGTVAWEMLQEVDGLTTLLAPVGGGGLAAGTALAASGHDPSLRVFGVEPSAADDTHRSLRVGRLTSISPPFTVADGLRHTEPARIPFEINQRLLADVLTVPEQAISEAMAHLFRHFGLVVEPSGAVAFAGLIHALDHLPDGPVGVIVSGGNVDWNTYKTLLDIAMARMEAPHHAAAVLY</sequence>
<comment type="cofactor">
    <cofactor evidence="4">
        <name>Mn(2+)</name>
        <dbReference type="ChEBI" id="CHEBI:29035"/>
    </cofactor>
</comment>
<dbReference type="PANTHER" id="PTHR43050">
    <property type="entry name" value="SERINE / THREONINE RACEMASE FAMILY MEMBER"/>
    <property type="match status" value="1"/>
</dbReference>
<evidence type="ECO:0000256" key="7">
    <source>
        <dbReference type="ARBA" id="ARBA00012096"/>
    </source>
</evidence>
<comment type="cofactor">
    <cofactor evidence="2">
        <name>Ca(2+)</name>
        <dbReference type="ChEBI" id="CHEBI:29108"/>
    </cofactor>
</comment>
<evidence type="ECO:0000256" key="11">
    <source>
        <dbReference type="ARBA" id="ARBA00025527"/>
    </source>
</evidence>
<dbReference type="GO" id="GO:0004794">
    <property type="term" value="F:threonine deaminase activity"/>
    <property type="evidence" value="ECO:0007669"/>
    <property type="project" value="UniProtKB-EC"/>
</dbReference>
<name>A0A918LTP3_9ACTN</name>
<dbReference type="SUPFAM" id="SSF53686">
    <property type="entry name" value="Tryptophan synthase beta subunit-like PLP-dependent enzymes"/>
    <property type="match status" value="1"/>
</dbReference>
<feature type="domain" description="Tryptophan synthase beta chain-like PALP" evidence="13">
    <location>
        <begin position="18"/>
        <end position="302"/>
    </location>
</feature>